<dbReference type="EMBL" id="OV725077">
    <property type="protein sequence ID" value="CAH1390102.1"/>
    <property type="molecule type" value="Genomic_DNA"/>
</dbReference>
<evidence type="ECO:0000313" key="1">
    <source>
        <dbReference type="EMBL" id="CAH1390102.1"/>
    </source>
</evidence>
<organism evidence="1 2">
    <name type="scientific">Nezara viridula</name>
    <name type="common">Southern green stink bug</name>
    <name type="synonym">Cimex viridulus</name>
    <dbReference type="NCBI Taxonomy" id="85310"/>
    <lineage>
        <taxon>Eukaryota</taxon>
        <taxon>Metazoa</taxon>
        <taxon>Ecdysozoa</taxon>
        <taxon>Arthropoda</taxon>
        <taxon>Hexapoda</taxon>
        <taxon>Insecta</taxon>
        <taxon>Pterygota</taxon>
        <taxon>Neoptera</taxon>
        <taxon>Paraneoptera</taxon>
        <taxon>Hemiptera</taxon>
        <taxon>Heteroptera</taxon>
        <taxon>Panheteroptera</taxon>
        <taxon>Pentatomomorpha</taxon>
        <taxon>Pentatomoidea</taxon>
        <taxon>Pentatomidae</taxon>
        <taxon>Pentatominae</taxon>
        <taxon>Nezara</taxon>
    </lineage>
</organism>
<keyword evidence="2" id="KW-1185">Reference proteome</keyword>
<dbReference type="SUPFAM" id="SSF55008">
    <property type="entry name" value="HMA, heavy metal-associated domain"/>
    <property type="match status" value="1"/>
</dbReference>
<dbReference type="InterPro" id="IPR036163">
    <property type="entry name" value="HMA_dom_sf"/>
</dbReference>
<evidence type="ECO:0000313" key="2">
    <source>
        <dbReference type="Proteomes" id="UP001152798"/>
    </source>
</evidence>
<gene>
    <name evidence="1" type="ORF">NEZAVI_LOCUS1358</name>
</gene>
<protein>
    <recommendedName>
        <fullName evidence="3">HMA domain-containing protein</fullName>
    </recommendedName>
</protein>
<dbReference type="AlphaFoldDB" id="A0A9P0E7Z5"/>
<name>A0A9P0E7Z5_NEZVI</name>
<dbReference type="Proteomes" id="UP001152798">
    <property type="component" value="Chromosome 1"/>
</dbReference>
<dbReference type="OrthoDB" id="689350at2759"/>
<sequence length="83" mass="9414">MNGGGNVQIRPSKIYKLYTALWCEACYKELKELLDKNAGPNGIIDYNIDFINKRLSVSTPLTLEEVKLMLQKIGRDFSTEDTS</sequence>
<proteinExistence type="predicted"/>
<accession>A0A9P0E7Z5</accession>
<evidence type="ECO:0008006" key="3">
    <source>
        <dbReference type="Google" id="ProtNLM"/>
    </source>
</evidence>
<reference evidence="1" key="1">
    <citation type="submission" date="2022-01" db="EMBL/GenBank/DDBJ databases">
        <authorList>
            <person name="King R."/>
        </authorList>
    </citation>
    <scope>NUCLEOTIDE SEQUENCE</scope>
</reference>
<dbReference type="GO" id="GO:0046872">
    <property type="term" value="F:metal ion binding"/>
    <property type="evidence" value="ECO:0007669"/>
    <property type="project" value="InterPro"/>
</dbReference>